<organism evidence="1 2">
    <name type="scientific">Candidatus Buchananbacteria bacterium RIFCSPHIGHO2_01_FULL_44_11</name>
    <dbReference type="NCBI Taxonomy" id="1797535"/>
    <lineage>
        <taxon>Bacteria</taxon>
        <taxon>Candidatus Buchananiibacteriota</taxon>
    </lineage>
</organism>
<dbReference type="AlphaFoldDB" id="A0A1G1XYT2"/>
<gene>
    <name evidence="1" type="ORF">A2744_00760</name>
</gene>
<sequence>MPHANIGVDASALKPGMMVHNTANGEYGMVLPRSDDLDRPQLFLRDHFAQVVTGIHGQGKGRRVCAWSLAFMVILDQESHLLRRQNLKPGARVVNLVSGRTGQLLADPRHNDQLYEVIDSCVMVHTQDATTRRTRRANWRLYNLIAA</sequence>
<reference evidence="1 2" key="1">
    <citation type="journal article" date="2016" name="Nat. Commun.">
        <title>Thousands of microbial genomes shed light on interconnected biogeochemical processes in an aquifer system.</title>
        <authorList>
            <person name="Anantharaman K."/>
            <person name="Brown C.T."/>
            <person name="Hug L.A."/>
            <person name="Sharon I."/>
            <person name="Castelle C.J."/>
            <person name="Probst A.J."/>
            <person name="Thomas B.C."/>
            <person name="Singh A."/>
            <person name="Wilkins M.J."/>
            <person name="Karaoz U."/>
            <person name="Brodie E.L."/>
            <person name="Williams K.H."/>
            <person name="Hubbard S.S."/>
            <person name="Banfield J.F."/>
        </authorList>
    </citation>
    <scope>NUCLEOTIDE SEQUENCE [LARGE SCALE GENOMIC DNA]</scope>
</reference>
<comment type="caution">
    <text evidence="1">The sequence shown here is derived from an EMBL/GenBank/DDBJ whole genome shotgun (WGS) entry which is preliminary data.</text>
</comment>
<accession>A0A1G1XYT2</accession>
<evidence type="ECO:0000313" key="2">
    <source>
        <dbReference type="Proteomes" id="UP000178240"/>
    </source>
</evidence>
<protein>
    <submittedName>
        <fullName evidence="1">Uncharacterized protein</fullName>
    </submittedName>
</protein>
<proteinExistence type="predicted"/>
<name>A0A1G1XYT2_9BACT</name>
<evidence type="ECO:0000313" key="1">
    <source>
        <dbReference type="EMBL" id="OGY45162.1"/>
    </source>
</evidence>
<dbReference type="Proteomes" id="UP000178240">
    <property type="component" value="Unassembled WGS sequence"/>
</dbReference>
<dbReference type="EMBL" id="MHIE01000027">
    <property type="protein sequence ID" value="OGY45162.1"/>
    <property type="molecule type" value="Genomic_DNA"/>
</dbReference>